<dbReference type="PANTHER" id="PTHR21071:SF4">
    <property type="entry name" value="UDP-N-ACETYLENOLPYRUVOYLGLUCOSAMINE REDUCTASE"/>
    <property type="match status" value="1"/>
</dbReference>
<dbReference type="Gene3D" id="3.30.465.10">
    <property type="match status" value="1"/>
</dbReference>
<dbReference type="NCBIfam" id="NF010480">
    <property type="entry name" value="PRK13905.1"/>
    <property type="match status" value="1"/>
</dbReference>
<dbReference type="NCBIfam" id="TIGR00179">
    <property type="entry name" value="murB"/>
    <property type="match status" value="1"/>
</dbReference>
<dbReference type="Gene3D" id="3.30.43.10">
    <property type="entry name" value="Uridine Diphospho-n-acetylenolpyruvylglucosamine Reductase, domain 2"/>
    <property type="match status" value="1"/>
</dbReference>
<protein>
    <recommendedName>
        <fullName evidence="5">UDP-N-acetylmuramate dehydrogenase</fullName>
        <ecNumber evidence="5">1.3.1.98</ecNumber>
    </recommendedName>
</protein>
<dbReference type="GO" id="GO:0071949">
    <property type="term" value="F:FAD binding"/>
    <property type="evidence" value="ECO:0007669"/>
    <property type="project" value="InterPro"/>
</dbReference>
<evidence type="ECO:0000256" key="10">
    <source>
        <dbReference type="ARBA" id="ARBA00022857"/>
    </source>
</evidence>
<feature type="domain" description="FAD-binding PCMH-type" evidence="17">
    <location>
        <begin position="20"/>
        <end position="185"/>
    </location>
</feature>
<evidence type="ECO:0000256" key="12">
    <source>
        <dbReference type="ARBA" id="ARBA00022984"/>
    </source>
</evidence>
<keyword evidence="14" id="KW-0131">Cell cycle</keyword>
<comment type="cofactor">
    <cofactor evidence="1">
        <name>FAD</name>
        <dbReference type="ChEBI" id="CHEBI:57692"/>
    </cofactor>
</comment>
<evidence type="ECO:0000256" key="9">
    <source>
        <dbReference type="ARBA" id="ARBA00022827"/>
    </source>
</evidence>
<keyword evidence="12" id="KW-0573">Peptidoglycan synthesis</keyword>
<keyword evidence="8" id="KW-0285">Flavoprotein</keyword>
<dbReference type="GO" id="GO:0008762">
    <property type="term" value="F:UDP-N-acetylmuramate dehydrogenase activity"/>
    <property type="evidence" value="ECO:0007669"/>
    <property type="project" value="UniProtKB-EC"/>
</dbReference>
<accession>A0A381SC44</accession>
<keyword evidence="15" id="KW-0961">Cell wall biogenesis/degradation</keyword>
<dbReference type="GO" id="GO:0051301">
    <property type="term" value="P:cell division"/>
    <property type="evidence" value="ECO:0007669"/>
    <property type="project" value="UniProtKB-KW"/>
</dbReference>
<dbReference type="InterPro" id="IPR011601">
    <property type="entry name" value="MurB_C"/>
</dbReference>
<evidence type="ECO:0000256" key="2">
    <source>
        <dbReference type="ARBA" id="ARBA00003921"/>
    </source>
</evidence>
<dbReference type="InterPro" id="IPR016167">
    <property type="entry name" value="FAD-bd_PCMH_sub1"/>
</dbReference>
<evidence type="ECO:0000256" key="5">
    <source>
        <dbReference type="ARBA" id="ARBA00012518"/>
    </source>
</evidence>
<dbReference type="GO" id="GO:0005829">
    <property type="term" value="C:cytosol"/>
    <property type="evidence" value="ECO:0007669"/>
    <property type="project" value="TreeGrafter"/>
</dbReference>
<dbReference type="InterPro" id="IPR036635">
    <property type="entry name" value="MurB_C_sf"/>
</dbReference>
<evidence type="ECO:0000256" key="11">
    <source>
        <dbReference type="ARBA" id="ARBA00022960"/>
    </source>
</evidence>
<evidence type="ECO:0000256" key="15">
    <source>
        <dbReference type="ARBA" id="ARBA00023316"/>
    </source>
</evidence>
<dbReference type="PROSITE" id="PS51387">
    <property type="entry name" value="FAD_PCMH"/>
    <property type="match status" value="1"/>
</dbReference>
<dbReference type="InterPro" id="IPR016169">
    <property type="entry name" value="FAD-bd_PCMH_sub2"/>
</dbReference>
<dbReference type="Pfam" id="PF02873">
    <property type="entry name" value="MurB_C"/>
    <property type="match status" value="1"/>
</dbReference>
<reference evidence="18" key="1">
    <citation type="submission" date="2018-05" db="EMBL/GenBank/DDBJ databases">
        <authorList>
            <person name="Lanie J.A."/>
            <person name="Ng W.-L."/>
            <person name="Kazmierczak K.M."/>
            <person name="Andrzejewski T.M."/>
            <person name="Davidsen T.M."/>
            <person name="Wayne K.J."/>
            <person name="Tettelin H."/>
            <person name="Glass J.I."/>
            <person name="Rusch D."/>
            <person name="Podicherti R."/>
            <person name="Tsui H.-C.T."/>
            <person name="Winkler M.E."/>
        </authorList>
    </citation>
    <scope>NUCLEOTIDE SEQUENCE</scope>
</reference>
<dbReference type="HAMAP" id="MF_00037">
    <property type="entry name" value="MurB"/>
    <property type="match status" value="1"/>
</dbReference>
<dbReference type="InterPro" id="IPR036318">
    <property type="entry name" value="FAD-bd_PCMH-like_sf"/>
</dbReference>
<evidence type="ECO:0000259" key="17">
    <source>
        <dbReference type="PROSITE" id="PS51387"/>
    </source>
</evidence>
<dbReference type="PANTHER" id="PTHR21071">
    <property type="entry name" value="UDP-N-ACETYLENOLPYRUVOYLGLUCOSAMINE REDUCTASE"/>
    <property type="match status" value="1"/>
</dbReference>
<dbReference type="AlphaFoldDB" id="A0A381SC44"/>
<dbReference type="Pfam" id="PF01565">
    <property type="entry name" value="FAD_binding_4"/>
    <property type="match status" value="1"/>
</dbReference>
<dbReference type="InterPro" id="IPR006094">
    <property type="entry name" value="Oxid_FAD_bind_N"/>
</dbReference>
<dbReference type="Gene3D" id="3.90.78.10">
    <property type="entry name" value="UDP-N-acetylenolpyruvoylglucosamine reductase, C-terminal domain"/>
    <property type="match status" value="1"/>
</dbReference>
<evidence type="ECO:0000256" key="8">
    <source>
        <dbReference type="ARBA" id="ARBA00022630"/>
    </source>
</evidence>
<organism evidence="18">
    <name type="scientific">marine metagenome</name>
    <dbReference type="NCBI Taxonomy" id="408172"/>
    <lineage>
        <taxon>unclassified sequences</taxon>
        <taxon>metagenomes</taxon>
        <taxon>ecological metagenomes</taxon>
    </lineage>
</organism>
<comment type="subcellular location">
    <subcellularLocation>
        <location evidence="3">Cytoplasm</location>
    </subcellularLocation>
</comment>
<dbReference type="GO" id="GO:0071555">
    <property type="term" value="P:cell wall organization"/>
    <property type="evidence" value="ECO:0007669"/>
    <property type="project" value="UniProtKB-KW"/>
</dbReference>
<comment type="pathway">
    <text evidence="4">Cell wall biogenesis; peptidoglycan biosynthesis.</text>
</comment>
<evidence type="ECO:0000256" key="3">
    <source>
        <dbReference type="ARBA" id="ARBA00004496"/>
    </source>
</evidence>
<name>A0A381SC44_9ZZZZ</name>
<evidence type="ECO:0000256" key="1">
    <source>
        <dbReference type="ARBA" id="ARBA00001974"/>
    </source>
</evidence>
<dbReference type="EMBL" id="UINC01002866">
    <property type="protein sequence ID" value="SVA01074.1"/>
    <property type="molecule type" value="Genomic_DNA"/>
</dbReference>
<evidence type="ECO:0000256" key="4">
    <source>
        <dbReference type="ARBA" id="ARBA00004752"/>
    </source>
</evidence>
<keyword evidence="9" id="KW-0274">FAD</keyword>
<evidence type="ECO:0000313" key="18">
    <source>
        <dbReference type="EMBL" id="SVA01074.1"/>
    </source>
</evidence>
<dbReference type="EC" id="1.3.1.98" evidence="5"/>
<dbReference type="InterPro" id="IPR016166">
    <property type="entry name" value="FAD-bd_PCMH"/>
</dbReference>
<evidence type="ECO:0000256" key="14">
    <source>
        <dbReference type="ARBA" id="ARBA00023306"/>
    </source>
</evidence>
<keyword evidence="13" id="KW-0560">Oxidoreductase</keyword>
<keyword evidence="6" id="KW-0963">Cytoplasm</keyword>
<keyword evidence="11" id="KW-0133">Cell shape</keyword>
<keyword evidence="7" id="KW-0132">Cell division</keyword>
<dbReference type="GO" id="GO:0008360">
    <property type="term" value="P:regulation of cell shape"/>
    <property type="evidence" value="ECO:0007669"/>
    <property type="project" value="UniProtKB-KW"/>
</dbReference>
<dbReference type="UniPathway" id="UPA00219"/>
<dbReference type="SUPFAM" id="SSF56176">
    <property type="entry name" value="FAD-binding/transporter-associated domain-like"/>
    <property type="match status" value="1"/>
</dbReference>
<evidence type="ECO:0000256" key="6">
    <source>
        <dbReference type="ARBA" id="ARBA00022490"/>
    </source>
</evidence>
<comment type="catalytic activity">
    <reaction evidence="16">
        <text>UDP-N-acetyl-alpha-D-muramate + NADP(+) = UDP-N-acetyl-3-O-(1-carboxyvinyl)-alpha-D-glucosamine + NADPH + H(+)</text>
        <dbReference type="Rhea" id="RHEA:12248"/>
        <dbReference type="ChEBI" id="CHEBI:15378"/>
        <dbReference type="ChEBI" id="CHEBI:57783"/>
        <dbReference type="ChEBI" id="CHEBI:58349"/>
        <dbReference type="ChEBI" id="CHEBI:68483"/>
        <dbReference type="ChEBI" id="CHEBI:70757"/>
        <dbReference type="EC" id="1.3.1.98"/>
    </reaction>
</comment>
<keyword evidence="10" id="KW-0521">NADP</keyword>
<evidence type="ECO:0000256" key="13">
    <source>
        <dbReference type="ARBA" id="ARBA00023002"/>
    </source>
</evidence>
<proteinExistence type="inferred from homology"/>
<comment type="function">
    <text evidence="2">Cell wall formation.</text>
</comment>
<evidence type="ECO:0000256" key="16">
    <source>
        <dbReference type="ARBA" id="ARBA00048914"/>
    </source>
</evidence>
<dbReference type="SUPFAM" id="SSF56194">
    <property type="entry name" value="Uridine diphospho-N-Acetylenolpyruvylglucosamine reductase, MurB, C-terminal domain"/>
    <property type="match status" value="1"/>
</dbReference>
<dbReference type="GO" id="GO:0009252">
    <property type="term" value="P:peptidoglycan biosynthetic process"/>
    <property type="evidence" value="ECO:0007669"/>
    <property type="project" value="UniProtKB-UniPathway"/>
</dbReference>
<dbReference type="InterPro" id="IPR003170">
    <property type="entry name" value="MurB"/>
</dbReference>
<gene>
    <name evidence="18" type="ORF">METZ01_LOCUS53928</name>
</gene>
<sequence length="302" mass="32474">MLTSEMTFGEPLAKHTTFGIGGPAACMVFPESREELSTLLTYASEKNISAIFIGSGSNVLVCDKGFDGIVISLKKSFKNLSIKQNSMIIVEAGVMLGTMVKQAMAAEIGGLESLIGVPGTVGGALIMNAGAFGSEISKYFEEAKTMTLEGNIKSYSRGEIEFSYRHSTFPNNEILLDATFKCKKGKPDQILQDRKVASDGRKSNQPLKFRSAGSIFKNPSDTLAAGYLIDKAGLKGTKKGGAAISEKHANFIVNMGNATAADVLHLIKLAKKYVIKKFNINLELEVKLIGFPQSMTQGVYYA</sequence>
<evidence type="ECO:0000256" key="7">
    <source>
        <dbReference type="ARBA" id="ARBA00022618"/>
    </source>
</evidence>